<evidence type="ECO:0008006" key="4">
    <source>
        <dbReference type="Google" id="ProtNLM"/>
    </source>
</evidence>
<keyword evidence="1" id="KW-0732">Signal</keyword>
<dbReference type="GeneID" id="94583574"/>
<dbReference type="RefSeq" id="XP_068139064.1">
    <property type="nucleotide sequence ID" value="XM_068282963.1"/>
</dbReference>
<dbReference type="Proteomes" id="UP000182444">
    <property type="component" value="Chromosome 1E"/>
</dbReference>
<dbReference type="EMBL" id="CP017557">
    <property type="protein sequence ID" value="AOW05201.1"/>
    <property type="molecule type" value="Genomic_DNA"/>
</dbReference>
<reference evidence="2 3" key="1">
    <citation type="journal article" date="2016" name="PLoS ONE">
        <title>Sequence Assembly of Yarrowia lipolytica Strain W29/CLIB89 Shows Transposable Element Diversity.</title>
        <authorList>
            <person name="Magnan C."/>
            <person name="Yu J."/>
            <person name="Chang I."/>
            <person name="Jahn E."/>
            <person name="Kanomata Y."/>
            <person name="Wu J."/>
            <person name="Zeller M."/>
            <person name="Oakes M."/>
            <person name="Baldi P."/>
            <person name="Sandmeyer S."/>
        </authorList>
    </citation>
    <scope>NUCLEOTIDE SEQUENCE [LARGE SCALE GENOMIC DNA]</scope>
    <source>
        <strain evidence="3">CLIB89(W29)</strain>
    </source>
</reference>
<feature type="chain" id="PRO_5009110530" description="Secreted protein" evidence="1">
    <location>
        <begin position="29"/>
        <end position="113"/>
    </location>
</feature>
<proteinExistence type="predicted"/>
<protein>
    <recommendedName>
        <fullName evidence="4">Secreted protein</fullName>
    </recommendedName>
</protein>
<dbReference type="AlphaFoldDB" id="A0A1D8NHV0"/>
<name>A0A1D8NHV0_YARLL</name>
<feature type="signal peptide" evidence="1">
    <location>
        <begin position="1"/>
        <end position="28"/>
    </location>
</feature>
<dbReference type="VEuPathDB" id="FungiDB:YALI1_E12421g"/>
<organism evidence="2 3">
    <name type="scientific">Yarrowia lipolytica</name>
    <name type="common">Candida lipolytica</name>
    <dbReference type="NCBI Taxonomy" id="4952"/>
    <lineage>
        <taxon>Eukaryota</taxon>
        <taxon>Fungi</taxon>
        <taxon>Dikarya</taxon>
        <taxon>Ascomycota</taxon>
        <taxon>Saccharomycotina</taxon>
        <taxon>Dipodascomycetes</taxon>
        <taxon>Dipodascales</taxon>
        <taxon>Dipodascales incertae sedis</taxon>
        <taxon>Yarrowia</taxon>
    </lineage>
</organism>
<evidence type="ECO:0000256" key="1">
    <source>
        <dbReference type="SAM" id="SignalP"/>
    </source>
</evidence>
<sequence>MKVHLSLLCLSSWILAGLDIMIPSFLRGYRIPHVEHEPREKRCSFYGTDTPWSTKLSDSYRGIKLRAESEMQRLPHHQTQPTDMTLLPHARLARWLKKATTFRYHITIVFFCR</sequence>
<accession>A0A1D8NHV0</accession>
<gene>
    <name evidence="2" type="ORF">YALI1_E12421g</name>
</gene>
<evidence type="ECO:0000313" key="3">
    <source>
        <dbReference type="Proteomes" id="UP000182444"/>
    </source>
</evidence>
<evidence type="ECO:0000313" key="2">
    <source>
        <dbReference type="EMBL" id="AOW05201.1"/>
    </source>
</evidence>